<dbReference type="Proteomes" id="UP000001202">
    <property type="component" value="Chromosome"/>
</dbReference>
<evidence type="ECO:0000256" key="3">
    <source>
        <dbReference type="PROSITE-ProRule" id="PRU00339"/>
    </source>
</evidence>
<accession>A0A0H3BJ94</accession>
<evidence type="ECO:0000259" key="5">
    <source>
        <dbReference type="Pfam" id="PF04471"/>
    </source>
</evidence>
<dbReference type="InterPro" id="IPR019734">
    <property type="entry name" value="TPR_rpt"/>
</dbReference>
<dbReference type="GO" id="GO:0004519">
    <property type="term" value="F:endonuclease activity"/>
    <property type="evidence" value="ECO:0007669"/>
    <property type="project" value="InterPro"/>
</dbReference>
<evidence type="ECO:0000313" key="7">
    <source>
        <dbReference type="Proteomes" id="UP000001202"/>
    </source>
</evidence>
<name>A0A0H3BJ94_TREPS</name>
<keyword evidence="1" id="KW-0677">Repeat</keyword>
<protein>
    <recommendedName>
        <fullName evidence="5">Restriction endonuclease type IV Mrr domain-containing protein</fullName>
    </recommendedName>
</protein>
<dbReference type="Pfam" id="PF14559">
    <property type="entry name" value="TPR_19"/>
    <property type="match status" value="2"/>
</dbReference>
<dbReference type="Gene3D" id="1.25.40.10">
    <property type="entry name" value="Tetratricopeptide repeat domain"/>
    <property type="match status" value="2"/>
</dbReference>
<dbReference type="PROSITE" id="PS50005">
    <property type="entry name" value="TPR"/>
    <property type="match status" value="2"/>
</dbReference>
<keyword evidence="4" id="KW-1133">Transmembrane helix</keyword>
<dbReference type="Pfam" id="PF04471">
    <property type="entry name" value="Mrr_cat"/>
    <property type="match status" value="1"/>
</dbReference>
<feature type="transmembrane region" description="Helical" evidence="4">
    <location>
        <begin position="16"/>
        <end position="38"/>
    </location>
</feature>
<feature type="repeat" description="TPR" evidence="3">
    <location>
        <begin position="185"/>
        <end position="218"/>
    </location>
</feature>
<reference evidence="6 7" key="1">
    <citation type="journal article" date="2008" name="BMC Microbiol.">
        <title>Complete genome sequence of Treponema pallidum ssp. pallidum strain SS14 determined with oligonucleotide arrays.</title>
        <authorList>
            <person name="Matejkova P."/>
            <person name="Strouhal M."/>
            <person name="Smajs D."/>
            <person name="Norris S.J."/>
            <person name="Palzkill T."/>
            <person name="Petrosino J.F."/>
            <person name="Sodergren E."/>
            <person name="Norton J.E."/>
            <person name="Singh J."/>
            <person name="Richmond T.A."/>
            <person name="Molla M.N."/>
            <person name="Albert T.J."/>
            <person name="Weinstock G.M."/>
        </authorList>
    </citation>
    <scope>NUCLEOTIDE SEQUENCE [LARGE SCALE GENOMIC DNA]</scope>
    <source>
        <strain evidence="6 7">SS14</strain>
    </source>
</reference>
<dbReference type="PATRIC" id="fig|455434.6.peg.471"/>
<proteinExistence type="predicted"/>
<dbReference type="GO" id="GO:0003677">
    <property type="term" value="F:DNA binding"/>
    <property type="evidence" value="ECO:0007669"/>
    <property type="project" value="InterPro"/>
</dbReference>
<organism evidence="6 7">
    <name type="scientific">Treponema pallidum subsp. pallidum (strain SS14)</name>
    <dbReference type="NCBI Taxonomy" id="455434"/>
    <lineage>
        <taxon>Bacteria</taxon>
        <taxon>Pseudomonadati</taxon>
        <taxon>Spirochaetota</taxon>
        <taxon>Spirochaetia</taxon>
        <taxon>Spirochaetales</taxon>
        <taxon>Treponemataceae</taxon>
        <taxon>Treponema</taxon>
    </lineage>
</organism>
<feature type="domain" description="Restriction endonuclease type IV Mrr" evidence="5">
    <location>
        <begin position="416"/>
        <end position="465"/>
    </location>
</feature>
<dbReference type="SUPFAM" id="SSF48452">
    <property type="entry name" value="TPR-like"/>
    <property type="match status" value="2"/>
</dbReference>
<evidence type="ECO:0000313" key="6">
    <source>
        <dbReference type="EMBL" id="ACD70895.1"/>
    </source>
</evidence>
<dbReference type="InterPro" id="IPR007560">
    <property type="entry name" value="Restrct_endonuc_IV_Mrr"/>
</dbReference>
<sequence length="469" mass="52934">MAHLTFLLGCATMGGMSAYMALLAAAFSSSIVFLLVFLMRGFSIPRRQLLVEKSFRDGKYALAIKHAHAVLAKDPHNWAVRVLLGRAHLAEGKRDVALMELRAASSRAAFGTVVDEVEFRKTIAQLYLQFDQIEEALKEYTLLIRLDPTCADYHYRIGQLFERKNVTDRAAAYYRQCIGMDAAHPAAHAALGSLLLRSGHLAEARAELDTVLALEPANAEALFCQGQLLRKEREYAAALRSFEQASRSPVLRQKCFTERGCCYMDAKDVDRAIVEFDRALRCKSQSGENEDLQIRYLLASCYEKKRDVEKAIEQWEAINARSAGFKDVTIKLAQYQDIRLNDRMKEYLTLDGDSFFDLCQRIVSKALRLSIDSVQDVRGCCEIVATERDEKGWSNVRTQPKVVVFYREARVLDDSFLRAILERMKERGIARGVVVTSSSFSRAALSFAENRPLELLGKNELERLLDASS</sequence>
<dbReference type="GO" id="GO:0009307">
    <property type="term" value="P:DNA restriction-modification system"/>
    <property type="evidence" value="ECO:0007669"/>
    <property type="project" value="InterPro"/>
</dbReference>
<dbReference type="InterPro" id="IPR011990">
    <property type="entry name" value="TPR-like_helical_dom_sf"/>
</dbReference>
<dbReference type="KEGG" id="tpp:TPASS_0471"/>
<evidence type="ECO:0000256" key="1">
    <source>
        <dbReference type="ARBA" id="ARBA00022737"/>
    </source>
</evidence>
<evidence type="ECO:0000256" key="4">
    <source>
        <dbReference type="SAM" id="Phobius"/>
    </source>
</evidence>
<keyword evidence="4" id="KW-0812">Transmembrane</keyword>
<keyword evidence="2 3" id="KW-0802">TPR repeat</keyword>
<dbReference type="Pfam" id="PF13181">
    <property type="entry name" value="TPR_8"/>
    <property type="match status" value="1"/>
</dbReference>
<dbReference type="AlphaFoldDB" id="A0A0H3BJ94"/>
<dbReference type="EMBL" id="CP000805">
    <property type="protein sequence ID" value="ACD70895.1"/>
    <property type="molecule type" value="Genomic_DNA"/>
</dbReference>
<dbReference type="Pfam" id="PF13432">
    <property type="entry name" value="TPR_16"/>
    <property type="match status" value="1"/>
</dbReference>
<dbReference type="PANTHER" id="PTHR44858:SF1">
    <property type="entry name" value="UDP-N-ACETYLGLUCOSAMINE--PEPTIDE N-ACETYLGLUCOSAMINYLTRANSFERASE SPINDLY-RELATED"/>
    <property type="match status" value="1"/>
</dbReference>
<gene>
    <name evidence="6" type="ordered locus">TPASS_0471</name>
</gene>
<dbReference type="PANTHER" id="PTHR44858">
    <property type="entry name" value="TETRATRICOPEPTIDE REPEAT PROTEIN 6"/>
    <property type="match status" value="1"/>
</dbReference>
<evidence type="ECO:0000256" key="2">
    <source>
        <dbReference type="ARBA" id="ARBA00022803"/>
    </source>
</evidence>
<dbReference type="InterPro" id="IPR050498">
    <property type="entry name" value="Ycf3"/>
</dbReference>
<keyword evidence="4" id="KW-0472">Membrane</keyword>
<dbReference type="RefSeq" id="WP_012460556.1">
    <property type="nucleotide sequence ID" value="NC_010741.1"/>
</dbReference>
<dbReference type="SMART" id="SM00028">
    <property type="entry name" value="TPR"/>
    <property type="match status" value="7"/>
</dbReference>
<feature type="repeat" description="TPR" evidence="3">
    <location>
        <begin position="117"/>
        <end position="150"/>
    </location>
</feature>